<dbReference type="EMBL" id="MWQO01000042">
    <property type="protein sequence ID" value="THD09103.1"/>
    <property type="molecule type" value="Genomic_DNA"/>
</dbReference>
<protein>
    <submittedName>
        <fullName evidence="7">Uncharacterized protein</fullName>
    </submittedName>
</protein>
<evidence type="ECO:0000256" key="4">
    <source>
        <dbReference type="SAM" id="Phobius"/>
    </source>
</evidence>
<proteinExistence type="predicted"/>
<evidence type="ECO:0000256" key="2">
    <source>
        <dbReference type="ARBA" id="ARBA00022777"/>
    </source>
</evidence>
<dbReference type="RefSeq" id="WP_081129784.1">
    <property type="nucleotide sequence ID" value="NZ_LDOS01000002.1"/>
</dbReference>
<feature type="transmembrane region" description="Helical" evidence="4">
    <location>
        <begin position="121"/>
        <end position="140"/>
    </location>
</feature>
<feature type="transmembrane region" description="Helical" evidence="4">
    <location>
        <begin position="52"/>
        <end position="70"/>
    </location>
</feature>
<feature type="transmembrane region" description="Helical" evidence="4">
    <location>
        <begin position="146"/>
        <end position="164"/>
    </location>
</feature>
<dbReference type="Pfam" id="PF02518">
    <property type="entry name" value="HATPase_c"/>
    <property type="match status" value="1"/>
</dbReference>
<feature type="domain" description="Histidine kinase/HSP90-like ATPase" evidence="5">
    <location>
        <begin position="287"/>
        <end position="372"/>
    </location>
</feature>
<organism evidence="7 8">
    <name type="scientific">Metallibacterium scheffleri</name>
    <dbReference type="NCBI Taxonomy" id="993689"/>
    <lineage>
        <taxon>Bacteria</taxon>
        <taxon>Pseudomonadati</taxon>
        <taxon>Pseudomonadota</taxon>
        <taxon>Gammaproteobacteria</taxon>
        <taxon>Lysobacterales</taxon>
        <taxon>Rhodanobacteraceae</taxon>
        <taxon>Metallibacterium</taxon>
    </lineage>
</organism>
<evidence type="ECO:0000256" key="3">
    <source>
        <dbReference type="ARBA" id="ARBA00023012"/>
    </source>
</evidence>
<dbReference type="Pfam" id="PF07730">
    <property type="entry name" value="HisKA_3"/>
    <property type="match status" value="1"/>
</dbReference>
<dbReference type="Gene3D" id="3.30.565.10">
    <property type="entry name" value="Histidine kinase-like ATPase, C-terminal domain"/>
    <property type="match status" value="1"/>
</dbReference>
<feature type="transmembrane region" description="Helical" evidence="4">
    <location>
        <begin position="27"/>
        <end position="46"/>
    </location>
</feature>
<dbReference type="GO" id="GO:0016020">
    <property type="term" value="C:membrane"/>
    <property type="evidence" value="ECO:0007669"/>
    <property type="project" value="InterPro"/>
</dbReference>
<reference evidence="7 8" key="1">
    <citation type="submission" date="2017-02" db="EMBL/GenBank/DDBJ databases">
        <title>Whole genome sequencing of Metallibacterium scheffleri DSM 24874 (T).</title>
        <authorList>
            <person name="Kumar S."/>
            <person name="Patil P."/>
            <person name="Patil P.B."/>
        </authorList>
    </citation>
    <scope>NUCLEOTIDE SEQUENCE [LARGE SCALE GENOMIC DNA]</scope>
    <source>
        <strain evidence="7 8">DSM 24874</strain>
    </source>
</reference>
<dbReference type="GO" id="GO:0000155">
    <property type="term" value="F:phosphorelay sensor kinase activity"/>
    <property type="evidence" value="ECO:0007669"/>
    <property type="project" value="InterPro"/>
</dbReference>
<keyword evidence="1" id="KW-0808">Transferase</keyword>
<dbReference type="Gene3D" id="1.20.5.1930">
    <property type="match status" value="1"/>
</dbReference>
<dbReference type="GO" id="GO:0046983">
    <property type="term" value="F:protein dimerization activity"/>
    <property type="evidence" value="ECO:0007669"/>
    <property type="project" value="InterPro"/>
</dbReference>
<keyword evidence="3" id="KW-0902">Two-component regulatory system</keyword>
<accession>A0A4S3KJW9</accession>
<keyword evidence="4" id="KW-0812">Transmembrane</keyword>
<gene>
    <name evidence="7" type="ORF">B1806_12020</name>
</gene>
<dbReference type="PANTHER" id="PTHR24421:SF63">
    <property type="entry name" value="SENSOR HISTIDINE KINASE DESK"/>
    <property type="match status" value="1"/>
</dbReference>
<dbReference type="STRING" id="993689.GCA_002077135_03359"/>
<comment type="caution">
    <text evidence="7">The sequence shown here is derived from an EMBL/GenBank/DDBJ whole genome shotgun (WGS) entry which is preliminary data.</text>
</comment>
<dbReference type="InterPro" id="IPR003594">
    <property type="entry name" value="HATPase_dom"/>
</dbReference>
<dbReference type="AlphaFoldDB" id="A0A4S3KJW9"/>
<keyword evidence="8" id="KW-1185">Reference proteome</keyword>
<evidence type="ECO:0000313" key="8">
    <source>
        <dbReference type="Proteomes" id="UP000307749"/>
    </source>
</evidence>
<keyword evidence="4" id="KW-1133">Transmembrane helix</keyword>
<evidence type="ECO:0000313" key="7">
    <source>
        <dbReference type="EMBL" id="THD09103.1"/>
    </source>
</evidence>
<sequence length="407" mass="43904">MSLLSIAPDSVLARSGMADRRTRRWRFALINLVWSFWIIAVPLLSGTPLHDWLPATALGYALFLWFYLRAYSVPARATWRYVPALAALGFVLAPLNWGAMVYIIYACVFAAFAFRSTRVGVLVMVLMVAAFMAEAQWLGWSWPNTLSVTFWALAVGGMNLMYRAKGVSDARLRLSHDEVRRLGASAERERIGRDLHDLLGHTLSLVALKSELAARLVERDAIAAGREMREVERVARAALAEVRAAVSGLRAPRLMAELASARLLLETAGVHVDNRIHATNLPEAQDAALAMVLREAATNVLRHAQATRVVIHLEQDAARARLCIGDDGRGGVLREGNGLAGMRERLTVLGGALSIDAPTGCGTRLCAELPLAPVARLIGIDVPADAPADAATIPAAAMSGAVAGRGR</sequence>
<name>A0A4S3KJW9_9GAMM</name>
<dbReference type="InterPro" id="IPR011712">
    <property type="entry name" value="Sig_transdc_His_kin_sub3_dim/P"/>
</dbReference>
<evidence type="ECO:0000256" key="1">
    <source>
        <dbReference type="ARBA" id="ARBA00022679"/>
    </source>
</evidence>
<dbReference type="PANTHER" id="PTHR24421">
    <property type="entry name" value="NITRATE/NITRITE SENSOR PROTEIN NARX-RELATED"/>
    <property type="match status" value="1"/>
</dbReference>
<dbReference type="InterPro" id="IPR036890">
    <property type="entry name" value="HATPase_C_sf"/>
</dbReference>
<dbReference type="InterPro" id="IPR050482">
    <property type="entry name" value="Sensor_HK_TwoCompSys"/>
</dbReference>
<dbReference type="SUPFAM" id="SSF55874">
    <property type="entry name" value="ATPase domain of HSP90 chaperone/DNA topoisomerase II/histidine kinase"/>
    <property type="match status" value="1"/>
</dbReference>
<feature type="domain" description="Signal transduction histidine kinase subgroup 3 dimerisation and phosphoacceptor" evidence="6">
    <location>
        <begin position="187"/>
        <end position="252"/>
    </location>
</feature>
<keyword evidence="2" id="KW-0418">Kinase</keyword>
<keyword evidence="4" id="KW-0472">Membrane</keyword>
<dbReference type="Proteomes" id="UP000307749">
    <property type="component" value="Unassembled WGS sequence"/>
</dbReference>
<evidence type="ECO:0000259" key="6">
    <source>
        <dbReference type="Pfam" id="PF07730"/>
    </source>
</evidence>
<evidence type="ECO:0000259" key="5">
    <source>
        <dbReference type="Pfam" id="PF02518"/>
    </source>
</evidence>
<dbReference type="CDD" id="cd16917">
    <property type="entry name" value="HATPase_UhpB-NarQ-NarX-like"/>
    <property type="match status" value="1"/>
</dbReference>